<organism evidence="4 5">
    <name type="scientific">Leifsonia stereocauli</name>
    <dbReference type="NCBI Taxonomy" id="3134136"/>
    <lineage>
        <taxon>Bacteria</taxon>
        <taxon>Bacillati</taxon>
        <taxon>Actinomycetota</taxon>
        <taxon>Actinomycetes</taxon>
        <taxon>Micrococcales</taxon>
        <taxon>Microbacteriaceae</taxon>
        <taxon>Leifsonia</taxon>
    </lineage>
</organism>
<dbReference type="Pfam" id="PF03816">
    <property type="entry name" value="LytR_cpsA_psr"/>
    <property type="match status" value="1"/>
</dbReference>
<feature type="compositionally biased region" description="Low complexity" evidence="2">
    <location>
        <begin position="331"/>
        <end position="361"/>
    </location>
</feature>
<evidence type="ECO:0000259" key="3">
    <source>
        <dbReference type="Pfam" id="PF03816"/>
    </source>
</evidence>
<feature type="region of interest" description="Disordered" evidence="2">
    <location>
        <begin position="320"/>
        <end position="389"/>
    </location>
</feature>
<gene>
    <name evidence="4" type="ORF">WJX64_11185</name>
</gene>
<protein>
    <submittedName>
        <fullName evidence="4">LCP family protein</fullName>
    </submittedName>
</protein>
<keyword evidence="5" id="KW-1185">Reference proteome</keyword>
<name>A0ABU9W544_9MICO</name>
<evidence type="ECO:0000313" key="5">
    <source>
        <dbReference type="Proteomes" id="UP001425155"/>
    </source>
</evidence>
<dbReference type="PANTHER" id="PTHR33392:SF6">
    <property type="entry name" value="POLYISOPRENYL-TEICHOIC ACID--PEPTIDOGLYCAN TEICHOIC ACID TRANSFERASE TAGU"/>
    <property type="match status" value="1"/>
</dbReference>
<dbReference type="PANTHER" id="PTHR33392">
    <property type="entry name" value="POLYISOPRENYL-TEICHOIC ACID--PEPTIDOGLYCAN TEICHOIC ACID TRANSFERASE TAGU"/>
    <property type="match status" value="1"/>
</dbReference>
<dbReference type="Proteomes" id="UP001425155">
    <property type="component" value="Unassembled WGS sequence"/>
</dbReference>
<dbReference type="InterPro" id="IPR004474">
    <property type="entry name" value="LytR_CpsA_psr"/>
</dbReference>
<evidence type="ECO:0000256" key="1">
    <source>
        <dbReference type="ARBA" id="ARBA00006068"/>
    </source>
</evidence>
<feature type="domain" description="Cell envelope-related transcriptional attenuator" evidence="3">
    <location>
        <begin position="78"/>
        <end position="234"/>
    </location>
</feature>
<accession>A0ABU9W544</accession>
<dbReference type="RefSeq" id="WP_342114036.1">
    <property type="nucleotide sequence ID" value="NZ_JBCAUN010000002.1"/>
</dbReference>
<dbReference type="NCBIfam" id="TIGR00350">
    <property type="entry name" value="lytR_cpsA_psr"/>
    <property type="match status" value="1"/>
</dbReference>
<evidence type="ECO:0000313" key="4">
    <source>
        <dbReference type="EMBL" id="MEN1947114.1"/>
    </source>
</evidence>
<reference evidence="4 5" key="1">
    <citation type="submission" date="2024-03" db="EMBL/GenBank/DDBJ databases">
        <title>YIM 134122 draft genome.</title>
        <authorList>
            <person name="Zuo S."/>
            <person name="Xiong L."/>
        </authorList>
    </citation>
    <scope>NUCLEOTIDE SEQUENCE [LARGE SCALE GENOMIC DNA]</scope>
    <source>
        <strain evidence="4 5">YIM 134122</strain>
    </source>
</reference>
<sequence>MGIGAAVVVVSALAVAGIAVATLTASIKPTVDLGGAAQTELPIPEIGAIPGGVNLLLVGSDSGQGDPVYGERGEHLGDVTILLHIANDHSNATVVSFPRDLYVPIPECDASPGESAEGTDGGTDRLNTALSYGGLACTVKTVSALTGLEIPYAAVIEFNGVVAMSNAVGGVAVCVAERIEDEYTGTFLDPGEHVLEGMAALQFLRTRHGIATGSDTARISNQQVFLAALARTIKSDDTLTNPVRLYGLAKAAAENMTLSTSLNNVTTMISIAKALKDIPLDRVSFVQYPTYSEDGGLLPRDDDATVLMQAVAADQPVIAESTGAGSQSTGAPAQTETPAATDAPTPTDATTETTAPSADPSVPVALPPSISGQTAAEQTCSAGRTLDDQ</sequence>
<evidence type="ECO:0000256" key="2">
    <source>
        <dbReference type="SAM" id="MobiDB-lite"/>
    </source>
</evidence>
<dbReference type="EMBL" id="JBCLVG010000002">
    <property type="protein sequence ID" value="MEN1947114.1"/>
    <property type="molecule type" value="Genomic_DNA"/>
</dbReference>
<proteinExistence type="inferred from homology"/>
<dbReference type="InterPro" id="IPR050922">
    <property type="entry name" value="LytR/CpsA/Psr_CW_biosynth"/>
</dbReference>
<dbReference type="Gene3D" id="3.40.630.190">
    <property type="entry name" value="LCP protein"/>
    <property type="match status" value="1"/>
</dbReference>
<comment type="similarity">
    <text evidence="1">Belongs to the LytR/CpsA/Psr (LCP) family.</text>
</comment>
<comment type="caution">
    <text evidence="4">The sequence shown here is derived from an EMBL/GenBank/DDBJ whole genome shotgun (WGS) entry which is preliminary data.</text>
</comment>
<feature type="compositionally biased region" description="Polar residues" evidence="2">
    <location>
        <begin position="370"/>
        <end position="382"/>
    </location>
</feature>